<evidence type="ECO:0000256" key="4">
    <source>
        <dbReference type="ARBA" id="ARBA00004406"/>
    </source>
</evidence>
<evidence type="ECO:0000256" key="5">
    <source>
        <dbReference type="ARBA" id="ARBA00010617"/>
    </source>
</evidence>
<evidence type="ECO:0000256" key="9">
    <source>
        <dbReference type="ARBA" id="ARBA00022848"/>
    </source>
</evidence>
<dbReference type="InterPro" id="IPR036396">
    <property type="entry name" value="Cyt_P450_sf"/>
</dbReference>
<evidence type="ECO:0000313" key="15">
    <source>
        <dbReference type="EMBL" id="KFM82752.1"/>
    </source>
</evidence>
<evidence type="ECO:0000256" key="14">
    <source>
        <dbReference type="SAM" id="Phobius"/>
    </source>
</evidence>
<evidence type="ECO:0000256" key="8">
    <source>
        <dbReference type="ARBA" id="ARBA00022824"/>
    </source>
</evidence>
<evidence type="ECO:0000256" key="10">
    <source>
        <dbReference type="ARBA" id="ARBA00023002"/>
    </source>
</evidence>
<dbReference type="InterPro" id="IPR001128">
    <property type="entry name" value="Cyt_P450"/>
</dbReference>
<dbReference type="PANTHER" id="PTHR24300:SF403">
    <property type="entry name" value="CYTOCHROME P450 306A1"/>
    <property type="match status" value="1"/>
</dbReference>
<evidence type="ECO:0000313" key="16">
    <source>
        <dbReference type="Proteomes" id="UP000054359"/>
    </source>
</evidence>
<dbReference type="OMA" id="REHEEHR"/>
<dbReference type="Gene3D" id="1.10.630.10">
    <property type="entry name" value="Cytochrome P450"/>
    <property type="match status" value="1"/>
</dbReference>
<evidence type="ECO:0000256" key="7">
    <source>
        <dbReference type="ARBA" id="ARBA00022723"/>
    </source>
</evidence>
<comment type="function">
    <text evidence="2">May be involved in the metabolism of insect hormones and in the breakdown of synthetic insecticides.</text>
</comment>
<dbReference type="PANTHER" id="PTHR24300">
    <property type="entry name" value="CYTOCHROME P450 508A4-RELATED"/>
    <property type="match status" value="1"/>
</dbReference>
<dbReference type="GO" id="GO:0005506">
    <property type="term" value="F:iron ion binding"/>
    <property type="evidence" value="ECO:0007669"/>
    <property type="project" value="InterPro"/>
</dbReference>
<keyword evidence="8" id="KW-0256">Endoplasmic reticulum</keyword>
<accession>A0A087UZG3</accession>
<dbReference type="GO" id="GO:0006805">
    <property type="term" value="P:xenobiotic metabolic process"/>
    <property type="evidence" value="ECO:0007669"/>
    <property type="project" value="TreeGrafter"/>
</dbReference>
<dbReference type="FunFam" id="1.10.630.10:FF:000238">
    <property type="entry name" value="Cytochrome P450 2A6"/>
    <property type="match status" value="1"/>
</dbReference>
<keyword evidence="11" id="KW-0408">Iron</keyword>
<dbReference type="Proteomes" id="UP000054359">
    <property type="component" value="Unassembled WGS sequence"/>
</dbReference>
<dbReference type="AlphaFoldDB" id="A0A087UZG3"/>
<evidence type="ECO:0000256" key="11">
    <source>
        <dbReference type="ARBA" id="ARBA00023004"/>
    </source>
</evidence>
<keyword evidence="7" id="KW-0479">Metal-binding</keyword>
<reference evidence="15 16" key="1">
    <citation type="submission" date="2013-11" db="EMBL/GenBank/DDBJ databases">
        <title>Genome sequencing of Stegodyphus mimosarum.</title>
        <authorList>
            <person name="Bechsgaard J."/>
        </authorList>
    </citation>
    <scope>NUCLEOTIDE SEQUENCE [LARGE SCALE GENOMIC DNA]</scope>
</reference>
<gene>
    <name evidence="15" type="ORF">X975_22028</name>
</gene>
<dbReference type="PRINTS" id="PR00463">
    <property type="entry name" value="EP450I"/>
</dbReference>
<organism evidence="15 16">
    <name type="scientific">Stegodyphus mimosarum</name>
    <name type="common">African social velvet spider</name>
    <dbReference type="NCBI Taxonomy" id="407821"/>
    <lineage>
        <taxon>Eukaryota</taxon>
        <taxon>Metazoa</taxon>
        <taxon>Ecdysozoa</taxon>
        <taxon>Arthropoda</taxon>
        <taxon>Chelicerata</taxon>
        <taxon>Arachnida</taxon>
        <taxon>Araneae</taxon>
        <taxon>Araneomorphae</taxon>
        <taxon>Entelegynae</taxon>
        <taxon>Eresoidea</taxon>
        <taxon>Eresidae</taxon>
        <taxon>Stegodyphus</taxon>
    </lineage>
</organism>
<dbReference type="SUPFAM" id="SSF48264">
    <property type="entry name" value="Cytochrome P450"/>
    <property type="match status" value="1"/>
</dbReference>
<evidence type="ECO:0000256" key="12">
    <source>
        <dbReference type="ARBA" id="ARBA00023033"/>
    </source>
</evidence>
<dbReference type="GO" id="GO:0005789">
    <property type="term" value="C:endoplasmic reticulum membrane"/>
    <property type="evidence" value="ECO:0007669"/>
    <property type="project" value="UniProtKB-SubCell"/>
</dbReference>
<keyword evidence="10" id="KW-0560">Oxidoreductase</keyword>
<keyword evidence="9" id="KW-0492">Microsome</keyword>
<keyword evidence="12" id="KW-0503">Monooxygenase</keyword>
<evidence type="ECO:0000256" key="6">
    <source>
        <dbReference type="ARBA" id="ARBA00022617"/>
    </source>
</evidence>
<comment type="similarity">
    <text evidence="5">Belongs to the cytochrome P450 family.</text>
</comment>
<sequence length="416" mass="48017">MAFEQLKFESFLTTAAVLILTGLLFFIWNKNRRLPPGPWGLPFIGYYPHISNQPYKDLYKLSKKYGNVISFRTLGGNLVIVLNGTKTIKEIFVNRADEFIGRPHGNNLVIWVSEGLGIAQEEGAPWKEQRRFFLHNLKNFGVGKAQIETLVIDEIQIMLQDLRKTDGKPIELLPHLAYLAHSVISEVLFSQKFEKNDPKWLAIRQATHSMAEVFAGNKFLLVGWAFELYMAISPKTREVTKARDFIWKTTNTFIEEHIRSFDPSNVGDYIDVYLYKRNELLKSGKLNETSFSMERLQGNCLNIFFEGIESVSIAATGLLTELSKHLDVQRKVQKEMDNIVGRDRLPSWTDRQNLPYLDATMYELYRVASPFLISTQLSNFEETTIEGYRIPRRSSIIANFWTLNIDPVIYPEPEKF</sequence>
<feature type="transmembrane region" description="Helical" evidence="14">
    <location>
        <begin position="12"/>
        <end position="28"/>
    </location>
</feature>
<dbReference type="STRING" id="407821.A0A087UZG3"/>
<dbReference type="Pfam" id="PF00067">
    <property type="entry name" value="p450"/>
    <property type="match status" value="1"/>
</dbReference>
<keyword evidence="14" id="KW-1133">Transmembrane helix</keyword>
<dbReference type="InterPro" id="IPR002401">
    <property type="entry name" value="Cyt_P450_E_grp-I"/>
</dbReference>
<dbReference type="EMBL" id="KK122458">
    <property type="protein sequence ID" value="KFM82752.1"/>
    <property type="molecule type" value="Genomic_DNA"/>
</dbReference>
<evidence type="ECO:0000256" key="13">
    <source>
        <dbReference type="ARBA" id="ARBA00023136"/>
    </source>
</evidence>
<keyword evidence="6" id="KW-0349">Heme</keyword>
<dbReference type="InterPro" id="IPR050182">
    <property type="entry name" value="Cytochrome_P450_fam2"/>
</dbReference>
<name>A0A087UZG3_STEMI</name>
<comment type="subcellular location">
    <subcellularLocation>
        <location evidence="4">Endoplasmic reticulum membrane</location>
        <topology evidence="4">Peripheral membrane protein</topology>
    </subcellularLocation>
    <subcellularLocation>
        <location evidence="3">Microsome membrane</location>
        <topology evidence="3">Peripheral membrane protein</topology>
    </subcellularLocation>
</comment>
<dbReference type="GO" id="GO:0020037">
    <property type="term" value="F:heme binding"/>
    <property type="evidence" value="ECO:0007669"/>
    <property type="project" value="InterPro"/>
</dbReference>
<dbReference type="GO" id="GO:0008395">
    <property type="term" value="F:steroid hydroxylase activity"/>
    <property type="evidence" value="ECO:0007669"/>
    <property type="project" value="TreeGrafter"/>
</dbReference>
<evidence type="ECO:0000256" key="1">
    <source>
        <dbReference type="ARBA" id="ARBA00001971"/>
    </source>
</evidence>
<feature type="non-terminal residue" evidence="15">
    <location>
        <position position="416"/>
    </location>
</feature>
<proteinExistence type="inferred from homology"/>
<keyword evidence="16" id="KW-1185">Reference proteome</keyword>
<keyword evidence="14" id="KW-0812">Transmembrane</keyword>
<dbReference type="GO" id="GO:0016712">
    <property type="term" value="F:oxidoreductase activity, acting on paired donors, with incorporation or reduction of molecular oxygen, reduced flavin or flavoprotein as one donor, and incorporation of one atom of oxygen"/>
    <property type="evidence" value="ECO:0007669"/>
    <property type="project" value="TreeGrafter"/>
</dbReference>
<comment type="cofactor">
    <cofactor evidence="1">
        <name>heme</name>
        <dbReference type="ChEBI" id="CHEBI:30413"/>
    </cofactor>
</comment>
<protein>
    <submittedName>
        <fullName evidence="15">Cytochrome P450 18a1</fullName>
    </submittedName>
</protein>
<dbReference type="OrthoDB" id="6422360at2759"/>
<keyword evidence="13 14" id="KW-0472">Membrane</keyword>
<dbReference type="GO" id="GO:0006082">
    <property type="term" value="P:organic acid metabolic process"/>
    <property type="evidence" value="ECO:0007669"/>
    <property type="project" value="TreeGrafter"/>
</dbReference>
<evidence type="ECO:0000256" key="2">
    <source>
        <dbReference type="ARBA" id="ARBA00003690"/>
    </source>
</evidence>
<evidence type="ECO:0000256" key="3">
    <source>
        <dbReference type="ARBA" id="ARBA00004174"/>
    </source>
</evidence>